<proteinExistence type="predicted"/>
<protein>
    <recommendedName>
        <fullName evidence="6">Trichocyst matrix protein</fullName>
    </recommendedName>
</protein>
<accession>A0A8S1K232</accession>
<dbReference type="Proteomes" id="UP000688137">
    <property type="component" value="Unassembled WGS sequence"/>
</dbReference>
<dbReference type="EMBL" id="CAJJDM010000010">
    <property type="protein sequence ID" value="CAD8049269.1"/>
    <property type="molecule type" value="Genomic_DNA"/>
</dbReference>
<evidence type="ECO:0000313" key="4">
    <source>
        <dbReference type="EMBL" id="CAD8049269.1"/>
    </source>
</evidence>
<feature type="chain" id="PRO_5035895592" description="Trichocyst matrix protein" evidence="3">
    <location>
        <begin position="19"/>
        <end position="375"/>
    </location>
</feature>
<evidence type="ECO:0008006" key="6">
    <source>
        <dbReference type="Google" id="ProtNLM"/>
    </source>
</evidence>
<dbReference type="OMA" id="FVQLANN"/>
<evidence type="ECO:0000256" key="1">
    <source>
        <dbReference type="SAM" id="Coils"/>
    </source>
</evidence>
<keyword evidence="1" id="KW-0175">Coiled coil</keyword>
<keyword evidence="5" id="KW-1185">Reference proteome</keyword>
<feature type="region of interest" description="Disordered" evidence="2">
    <location>
        <begin position="301"/>
        <end position="323"/>
    </location>
</feature>
<keyword evidence="3" id="KW-0732">Signal</keyword>
<feature type="coiled-coil region" evidence="1">
    <location>
        <begin position="116"/>
        <end position="143"/>
    </location>
</feature>
<dbReference type="AlphaFoldDB" id="A0A8S1K232"/>
<gene>
    <name evidence="4" type="ORF">PPRIM_AZ9-3.1.T0130380</name>
</gene>
<organism evidence="4 5">
    <name type="scientific">Paramecium primaurelia</name>
    <dbReference type="NCBI Taxonomy" id="5886"/>
    <lineage>
        <taxon>Eukaryota</taxon>
        <taxon>Sar</taxon>
        <taxon>Alveolata</taxon>
        <taxon>Ciliophora</taxon>
        <taxon>Intramacronucleata</taxon>
        <taxon>Oligohymenophorea</taxon>
        <taxon>Peniculida</taxon>
        <taxon>Parameciidae</taxon>
        <taxon>Paramecium</taxon>
    </lineage>
</organism>
<name>A0A8S1K232_PARPR</name>
<evidence type="ECO:0000313" key="5">
    <source>
        <dbReference type="Proteomes" id="UP000688137"/>
    </source>
</evidence>
<sequence>MKTFLLFVILIGIRAVRRKDEEQFQANQEILHNDPSFDDLEEIVENPLGAKVLQTVALQIKSGEGIDSIVSLLTNLKSDLEGKQIQQDGSNAAIQSQCKSDMDSYSQRIQLAVNEINDVEFKVGRLESDIEDYTSELELKQSQIDTFQGAENSLRDLRLKQSANYNKRLGQLKEMINAFQVMLPKMHELYDNVQQRDAESFVQEEAFANSFVQLANNGPSNPILALVQVTSMMEPRSIQTIIEKMEVVRDSLITSVDEETALEEQAIRDNDVTLNEIFNAMQALTREKAADDESLQDTIRTRDQQQKRGSDAQAEFVASKTGMKQRRGQCQELLVQYQQNTIQRSREIEIIKKVQIIIQTKLNVVKSFIQEQQIS</sequence>
<evidence type="ECO:0000256" key="3">
    <source>
        <dbReference type="SAM" id="SignalP"/>
    </source>
</evidence>
<feature type="compositionally biased region" description="Basic and acidic residues" evidence="2">
    <location>
        <begin position="301"/>
        <end position="310"/>
    </location>
</feature>
<reference evidence="4" key="1">
    <citation type="submission" date="2021-01" db="EMBL/GenBank/DDBJ databases">
        <authorList>
            <consortium name="Genoscope - CEA"/>
            <person name="William W."/>
        </authorList>
    </citation>
    <scope>NUCLEOTIDE SEQUENCE</scope>
</reference>
<comment type="caution">
    <text evidence="4">The sequence shown here is derived from an EMBL/GenBank/DDBJ whole genome shotgun (WGS) entry which is preliminary data.</text>
</comment>
<evidence type="ECO:0000256" key="2">
    <source>
        <dbReference type="SAM" id="MobiDB-lite"/>
    </source>
</evidence>
<feature type="signal peptide" evidence="3">
    <location>
        <begin position="1"/>
        <end position="18"/>
    </location>
</feature>